<evidence type="ECO:0000259" key="1">
    <source>
        <dbReference type="Pfam" id="PF03457"/>
    </source>
</evidence>
<dbReference type="InterPro" id="IPR005114">
    <property type="entry name" value="Helicase_assoc"/>
</dbReference>
<protein>
    <submittedName>
        <fullName evidence="2">Helicase</fullName>
    </submittedName>
</protein>
<dbReference type="PANTHER" id="PTHR33418">
    <property type="entry name" value="HELICASE-ASSOCIATED"/>
    <property type="match status" value="1"/>
</dbReference>
<dbReference type="GO" id="GO:0004386">
    <property type="term" value="F:helicase activity"/>
    <property type="evidence" value="ECO:0007669"/>
    <property type="project" value="UniProtKB-KW"/>
</dbReference>
<evidence type="ECO:0000313" key="2">
    <source>
        <dbReference type="EMBL" id="NEE10600.1"/>
    </source>
</evidence>
<sequence length="350" mass="38325">SKPASPWLGPAPEGDNEEEQRLLLRFGVHRDPALVARMVEYNLIEPEHANWRAGHRAAVAYREREGDLVVPYNHVEGGDERGEGGFPLGRWLSDQRRAMRAGTMLPGRAEDLEALDMVWDPADAAWEENLGAARAYAVAYGTLAAPVTAMIMDRPVGQWLANARKKNGLGKDKARASRRAALLAAIDPDWNPDWPVDWQRHYAALKGAVAPGSVLGYVEPGAMVNGLDVGAWLVVQQEGWEQLSQGQRERLVELGVRPPEKPTVAAKTRPRRASGGTRAGTFERGITALAQYAEREGTVVVARSWSEELPDGTSVRLGVWLSNTRTRRAGLSAEQLERLAGLGVEWAQVA</sequence>
<dbReference type="EMBL" id="JAAGMN010003033">
    <property type="protein sequence ID" value="NEE10600.1"/>
    <property type="molecule type" value="Genomic_DNA"/>
</dbReference>
<feature type="non-terminal residue" evidence="2">
    <location>
        <position position="1"/>
    </location>
</feature>
<gene>
    <name evidence="2" type="ORF">G3M58_29610</name>
</gene>
<reference evidence="2" key="1">
    <citation type="submission" date="2020-01" db="EMBL/GenBank/DDBJ databases">
        <title>Insect and environment-associated Actinomycetes.</title>
        <authorList>
            <person name="Currrie C."/>
            <person name="Chevrette M."/>
            <person name="Carlson C."/>
            <person name="Stubbendieck R."/>
            <person name="Wendt-Pienkowski E."/>
        </authorList>
    </citation>
    <scope>NUCLEOTIDE SEQUENCE</scope>
    <source>
        <strain evidence="2">SID7499</strain>
    </source>
</reference>
<organism evidence="2">
    <name type="scientific">Streptomyces sp. SID7499</name>
    <dbReference type="NCBI Taxonomy" id="2706086"/>
    <lineage>
        <taxon>Bacteria</taxon>
        <taxon>Bacillati</taxon>
        <taxon>Actinomycetota</taxon>
        <taxon>Actinomycetes</taxon>
        <taxon>Kitasatosporales</taxon>
        <taxon>Streptomycetaceae</taxon>
        <taxon>Streptomyces</taxon>
    </lineage>
</organism>
<dbReference type="Gene3D" id="6.10.140.530">
    <property type="match status" value="1"/>
</dbReference>
<name>A0A6G3WZ81_9ACTN</name>
<keyword evidence="2" id="KW-0547">Nucleotide-binding</keyword>
<accession>A0A6G3WZ81</accession>
<feature type="domain" description="Helicase-associated" evidence="1">
    <location>
        <begin position="123"/>
        <end position="187"/>
    </location>
</feature>
<keyword evidence="2" id="KW-0347">Helicase</keyword>
<feature type="domain" description="Helicase-associated" evidence="1">
    <location>
        <begin position="48"/>
        <end position="117"/>
    </location>
</feature>
<keyword evidence="2" id="KW-0067">ATP-binding</keyword>
<keyword evidence="2" id="KW-0378">Hydrolase</keyword>
<comment type="caution">
    <text evidence="2">The sequence shown here is derived from an EMBL/GenBank/DDBJ whole genome shotgun (WGS) entry which is preliminary data.</text>
</comment>
<dbReference type="PANTHER" id="PTHR33418:SF1">
    <property type="entry name" value="HELICASE-ASSOCIATED DOMAIN-CONTAINING PROTEIN"/>
    <property type="match status" value="1"/>
</dbReference>
<dbReference type="AlphaFoldDB" id="A0A6G3WZ81"/>
<proteinExistence type="predicted"/>
<feature type="domain" description="Helicase-associated" evidence="1">
    <location>
        <begin position="281"/>
        <end position="344"/>
    </location>
</feature>
<dbReference type="Pfam" id="PF03457">
    <property type="entry name" value="HA"/>
    <property type="match status" value="3"/>
</dbReference>